<dbReference type="OrthoDB" id="263464at2"/>
<evidence type="ECO:0000313" key="2">
    <source>
        <dbReference type="Proteomes" id="UP000317238"/>
    </source>
</evidence>
<proteinExistence type="predicted"/>
<dbReference type="GO" id="GO:0005524">
    <property type="term" value="F:ATP binding"/>
    <property type="evidence" value="ECO:0007669"/>
    <property type="project" value="InterPro"/>
</dbReference>
<evidence type="ECO:0008006" key="3">
    <source>
        <dbReference type="Google" id="ProtNLM"/>
    </source>
</evidence>
<keyword evidence="2" id="KW-1185">Reference proteome</keyword>
<dbReference type="GO" id="GO:0004222">
    <property type="term" value="F:metalloendopeptidase activity"/>
    <property type="evidence" value="ECO:0007669"/>
    <property type="project" value="InterPro"/>
</dbReference>
<organism evidence="1 2">
    <name type="scientific">Crateriforma conspicua</name>
    <dbReference type="NCBI Taxonomy" id="2527996"/>
    <lineage>
        <taxon>Bacteria</taxon>
        <taxon>Pseudomonadati</taxon>
        <taxon>Planctomycetota</taxon>
        <taxon>Planctomycetia</taxon>
        <taxon>Planctomycetales</taxon>
        <taxon>Planctomycetaceae</taxon>
        <taxon>Crateriforma</taxon>
    </lineage>
</organism>
<reference evidence="1 2" key="1">
    <citation type="submission" date="2019-02" db="EMBL/GenBank/DDBJ databases">
        <title>Deep-cultivation of Planctomycetes and their phenomic and genomic characterization uncovers novel biology.</title>
        <authorList>
            <person name="Wiegand S."/>
            <person name="Jogler M."/>
            <person name="Boedeker C."/>
            <person name="Pinto D."/>
            <person name="Vollmers J."/>
            <person name="Rivas-Marin E."/>
            <person name="Kohn T."/>
            <person name="Peeters S.H."/>
            <person name="Heuer A."/>
            <person name="Rast P."/>
            <person name="Oberbeckmann S."/>
            <person name="Bunk B."/>
            <person name="Jeske O."/>
            <person name="Meyerdierks A."/>
            <person name="Storesund J.E."/>
            <person name="Kallscheuer N."/>
            <person name="Luecker S."/>
            <person name="Lage O.M."/>
            <person name="Pohl T."/>
            <person name="Merkel B.J."/>
            <person name="Hornburger P."/>
            <person name="Mueller R.-W."/>
            <person name="Bruemmer F."/>
            <person name="Labrenz M."/>
            <person name="Spormann A.M."/>
            <person name="Op Den Camp H."/>
            <person name="Overmann J."/>
            <person name="Amann R."/>
            <person name="Jetten M.S.M."/>
            <person name="Mascher T."/>
            <person name="Medema M.H."/>
            <person name="Devos D.P."/>
            <person name="Kaster A.-K."/>
            <person name="Ovreas L."/>
            <person name="Rohde M."/>
            <person name="Galperin M.Y."/>
            <person name="Jogler C."/>
        </authorList>
    </citation>
    <scope>NUCLEOTIDE SEQUENCE [LARGE SCALE GENOMIC DNA]</scope>
    <source>
        <strain evidence="1 2">Pan14r</strain>
    </source>
</reference>
<dbReference type="Proteomes" id="UP000317238">
    <property type="component" value="Unassembled WGS sequence"/>
</dbReference>
<dbReference type="AlphaFoldDB" id="A0A5C5YCP9"/>
<comment type="caution">
    <text evidence="1">The sequence shown here is derived from an EMBL/GenBank/DDBJ whole genome shotgun (WGS) entry which is preliminary data.</text>
</comment>
<dbReference type="InterPro" id="IPR037219">
    <property type="entry name" value="Peptidase_M41-like"/>
</dbReference>
<dbReference type="SUPFAM" id="SSF140990">
    <property type="entry name" value="FtsH protease domain-like"/>
    <property type="match status" value="1"/>
</dbReference>
<protein>
    <recommendedName>
        <fullName evidence="3">ATP-dependent zinc metalloprotease FtsH</fullName>
    </recommendedName>
</protein>
<dbReference type="RefSeq" id="WP_145293720.1">
    <property type="nucleotide sequence ID" value="NZ_CP036319.1"/>
</dbReference>
<dbReference type="GO" id="GO:0004176">
    <property type="term" value="F:ATP-dependent peptidase activity"/>
    <property type="evidence" value="ECO:0007669"/>
    <property type="project" value="InterPro"/>
</dbReference>
<name>A0A5C5YCP9_9PLAN</name>
<accession>A0A5C5YCP9</accession>
<gene>
    <name evidence="1" type="ORF">Pan14r_44420</name>
</gene>
<dbReference type="GO" id="GO:0006508">
    <property type="term" value="P:proteolysis"/>
    <property type="evidence" value="ECO:0007669"/>
    <property type="project" value="InterPro"/>
</dbReference>
<dbReference type="EMBL" id="SJPL01000001">
    <property type="protein sequence ID" value="TWT72125.1"/>
    <property type="molecule type" value="Genomic_DNA"/>
</dbReference>
<sequence>MDCEEELSAYHEAGHAVVAHALGGEIESVQLGGEADSWLPERFGDCRINWGPVDPNADFQRQREIVALLAGPAAEMIYSGGDVDPSKFGPWAADWTMARSMAVALTGDPQRAQAILVQSLQQLDRILRRDDCWAALAEIADQLLTHEFVDGETVQQIMGFWGRYGG</sequence>
<evidence type="ECO:0000313" key="1">
    <source>
        <dbReference type="EMBL" id="TWT72125.1"/>
    </source>
</evidence>
<dbReference type="Gene3D" id="1.20.58.760">
    <property type="entry name" value="Peptidase M41"/>
    <property type="match status" value="1"/>
</dbReference>